<organism evidence="1 2">
    <name type="scientific">Schizosaccharomyces osmophilus</name>
    <dbReference type="NCBI Taxonomy" id="2545709"/>
    <lineage>
        <taxon>Eukaryota</taxon>
        <taxon>Fungi</taxon>
        <taxon>Dikarya</taxon>
        <taxon>Ascomycota</taxon>
        <taxon>Taphrinomycotina</taxon>
        <taxon>Schizosaccharomycetes</taxon>
        <taxon>Schizosaccharomycetales</taxon>
        <taxon>Schizosaccharomycetaceae</taxon>
        <taxon>Schizosaccharomyces</taxon>
    </lineage>
</organism>
<dbReference type="KEGG" id="som:SOMG_03369"/>
<proteinExistence type="predicted"/>
<dbReference type="InterPro" id="IPR029044">
    <property type="entry name" value="Nucleotide-diphossugar_trans"/>
</dbReference>
<dbReference type="GeneID" id="80876848"/>
<dbReference type="AlphaFoldDB" id="A0AAE9WFG6"/>
<reference evidence="1 2" key="1">
    <citation type="journal article" date="2023" name="G3 (Bethesda)">
        <title>A high-quality reference genome for the fission yeast Schizosaccharomyces osmophilus.</title>
        <authorList>
            <person name="Jia G.S."/>
            <person name="Zhang W.C."/>
            <person name="Liang Y."/>
            <person name="Liu X.H."/>
            <person name="Rhind N."/>
            <person name="Pidoux A."/>
            <person name="Brysch-Herzberg M."/>
            <person name="Du L.L."/>
        </authorList>
    </citation>
    <scope>NUCLEOTIDE SEQUENCE [LARGE SCALE GENOMIC DNA]</scope>
    <source>
        <strain evidence="1 2">CBS 15793</strain>
    </source>
</reference>
<dbReference type="GO" id="GO:0016757">
    <property type="term" value="F:glycosyltransferase activity"/>
    <property type="evidence" value="ECO:0007669"/>
    <property type="project" value="InterPro"/>
</dbReference>
<dbReference type="PANTHER" id="PTHR11183">
    <property type="entry name" value="GLYCOGENIN SUBFAMILY MEMBER"/>
    <property type="match status" value="1"/>
</dbReference>
<dbReference type="EMBL" id="CP115612">
    <property type="protein sequence ID" value="WBW73808.1"/>
    <property type="molecule type" value="Genomic_DNA"/>
</dbReference>
<evidence type="ECO:0000313" key="1">
    <source>
        <dbReference type="EMBL" id="WBW73808.1"/>
    </source>
</evidence>
<dbReference type="Proteomes" id="UP001212411">
    <property type="component" value="Chromosome 2"/>
</dbReference>
<dbReference type="Gene3D" id="3.90.550.10">
    <property type="entry name" value="Spore Coat Polysaccharide Biosynthesis Protein SpsA, Chain A"/>
    <property type="match status" value="1"/>
</dbReference>
<gene>
    <name evidence="1" type="primary">otg1</name>
    <name evidence="1" type="ORF">SOMG_03369</name>
</gene>
<protein>
    <submittedName>
        <fullName evidence="1">Alpha-1,3-galactosyltransferase Otg1</fullName>
    </submittedName>
</protein>
<dbReference type="InterPro" id="IPR050587">
    <property type="entry name" value="GNT1/Glycosyltrans_8"/>
</dbReference>
<dbReference type="InterPro" id="IPR002495">
    <property type="entry name" value="Glyco_trans_8"/>
</dbReference>
<evidence type="ECO:0000313" key="2">
    <source>
        <dbReference type="Proteomes" id="UP001212411"/>
    </source>
</evidence>
<dbReference type="RefSeq" id="XP_056038051.1">
    <property type="nucleotide sequence ID" value="XM_056182159.1"/>
</dbReference>
<name>A0AAE9WFG6_9SCHI</name>
<sequence>MALFQNVRFPRRHWSILFAAMLLFGIFTFTFHFHSRLLSPSALQASTVHASKEHHGDPNKYTFLALLTPPSSENDPYFNATRVLVHRLKHHPVTKSKYPIHIMVLRGVDEWKIRRLEADGASVLLVDPISPSDIVVDLDSMDNDISDRIRHMFTKLRIFELTQFDKLCVIDSDILPLKNIDDIFDVPYQGKPPTPIPSEQREYKDPKDGSSHFFSEDFADYDTNIDDFYPYLLAAATDRGEHHMIPPEPLGSFNAGMMLIRPSLAHFQRLLKIGAYPYKYENAHMMEQSLLNVAYGEHGWFPWTRVDPYYNGVWCSLPEHPHLKTAHGKFWQSDSTEFASVYLAEWYRAYGEMLAFHQYQTM</sequence>
<accession>A0AAE9WFG6</accession>
<keyword evidence="2" id="KW-1185">Reference proteome</keyword>
<dbReference type="Pfam" id="PF01501">
    <property type="entry name" value="Glyco_transf_8"/>
    <property type="match status" value="1"/>
</dbReference>
<dbReference type="SUPFAM" id="SSF53448">
    <property type="entry name" value="Nucleotide-diphospho-sugar transferases"/>
    <property type="match status" value="1"/>
</dbReference>